<sequence length="65" mass="7181">MVSFGDSASGVFGQFDEYSRLLILVARGLFDGAVQLPPPRRFLLDGNDRIDGGGIDCRRFVFLET</sequence>
<proteinExistence type="predicted"/>
<name>A0ABQ7DYL7_BRACR</name>
<organism evidence="1 2">
    <name type="scientific">Brassica cretica</name>
    <name type="common">Mustard</name>
    <dbReference type="NCBI Taxonomy" id="69181"/>
    <lineage>
        <taxon>Eukaryota</taxon>
        <taxon>Viridiplantae</taxon>
        <taxon>Streptophyta</taxon>
        <taxon>Embryophyta</taxon>
        <taxon>Tracheophyta</taxon>
        <taxon>Spermatophyta</taxon>
        <taxon>Magnoliopsida</taxon>
        <taxon>eudicotyledons</taxon>
        <taxon>Gunneridae</taxon>
        <taxon>Pentapetalae</taxon>
        <taxon>rosids</taxon>
        <taxon>malvids</taxon>
        <taxon>Brassicales</taxon>
        <taxon>Brassicaceae</taxon>
        <taxon>Brassiceae</taxon>
        <taxon>Brassica</taxon>
    </lineage>
</organism>
<accession>A0ABQ7DYL7</accession>
<evidence type="ECO:0000313" key="2">
    <source>
        <dbReference type="Proteomes" id="UP000266723"/>
    </source>
</evidence>
<dbReference type="EMBL" id="QGKV02000649">
    <property type="protein sequence ID" value="KAF3582520.1"/>
    <property type="molecule type" value="Genomic_DNA"/>
</dbReference>
<gene>
    <name evidence="1" type="ORF">DY000_02028705</name>
</gene>
<comment type="caution">
    <text evidence="1">The sequence shown here is derived from an EMBL/GenBank/DDBJ whole genome shotgun (WGS) entry which is preliminary data.</text>
</comment>
<dbReference type="Proteomes" id="UP000266723">
    <property type="component" value="Unassembled WGS sequence"/>
</dbReference>
<reference evidence="1 2" key="1">
    <citation type="journal article" date="2020" name="BMC Genomics">
        <title>Intraspecific diversification of the crop wild relative Brassica cretica Lam. using demographic model selection.</title>
        <authorList>
            <person name="Kioukis A."/>
            <person name="Michalopoulou V.A."/>
            <person name="Briers L."/>
            <person name="Pirintsos S."/>
            <person name="Studholme D.J."/>
            <person name="Pavlidis P."/>
            <person name="Sarris P.F."/>
        </authorList>
    </citation>
    <scope>NUCLEOTIDE SEQUENCE [LARGE SCALE GENOMIC DNA]</scope>
    <source>
        <strain evidence="2">cv. PFS-1207/04</strain>
    </source>
</reference>
<evidence type="ECO:0000313" key="1">
    <source>
        <dbReference type="EMBL" id="KAF3582520.1"/>
    </source>
</evidence>
<protein>
    <submittedName>
        <fullName evidence="1">Uncharacterized protein</fullName>
    </submittedName>
</protein>
<keyword evidence="2" id="KW-1185">Reference proteome</keyword>